<evidence type="ECO:0008006" key="3">
    <source>
        <dbReference type="Google" id="ProtNLM"/>
    </source>
</evidence>
<protein>
    <recommendedName>
        <fullName evidence="3">Helix-turn-helix domain-containing protein</fullName>
    </recommendedName>
</protein>
<keyword evidence="2" id="KW-1185">Reference proteome</keyword>
<dbReference type="Proteomes" id="UP001148313">
    <property type="component" value="Unassembled WGS sequence"/>
</dbReference>
<dbReference type="InterPro" id="IPR009061">
    <property type="entry name" value="DNA-bd_dom_put_sf"/>
</dbReference>
<dbReference type="RefSeq" id="WP_271089623.1">
    <property type="nucleotide sequence ID" value="NZ_JAPJZH010000006.1"/>
</dbReference>
<evidence type="ECO:0000313" key="2">
    <source>
        <dbReference type="Proteomes" id="UP001148313"/>
    </source>
</evidence>
<organism evidence="1 2">
    <name type="scientific">Hoeflea poritis</name>
    <dbReference type="NCBI Taxonomy" id="2993659"/>
    <lineage>
        <taxon>Bacteria</taxon>
        <taxon>Pseudomonadati</taxon>
        <taxon>Pseudomonadota</taxon>
        <taxon>Alphaproteobacteria</taxon>
        <taxon>Hyphomicrobiales</taxon>
        <taxon>Rhizobiaceae</taxon>
        <taxon>Hoeflea</taxon>
    </lineage>
</organism>
<dbReference type="EMBL" id="JAPJZH010000006">
    <property type="protein sequence ID" value="MDA4845916.1"/>
    <property type="molecule type" value="Genomic_DNA"/>
</dbReference>
<evidence type="ECO:0000313" key="1">
    <source>
        <dbReference type="EMBL" id="MDA4845916.1"/>
    </source>
</evidence>
<proteinExistence type="predicted"/>
<dbReference type="SUPFAM" id="SSF46955">
    <property type="entry name" value="Putative DNA-binding domain"/>
    <property type="match status" value="1"/>
</dbReference>
<name>A0ABT4VMH2_9HYPH</name>
<accession>A0ABT4VMH2</accession>
<sequence length="78" mass="8771">MATATLNVKVTPRRMLSVREAAEYCGLNVRQFPVYTGISPIEMPNGKKLYDMRDLDAWIEGLKGDRPDSDEDVLKGLN</sequence>
<comment type="caution">
    <text evidence="1">The sequence shown here is derived from an EMBL/GenBank/DDBJ whole genome shotgun (WGS) entry which is preliminary data.</text>
</comment>
<reference evidence="1" key="1">
    <citation type="submission" date="2022-11" db="EMBL/GenBank/DDBJ databases">
        <title>Hoeflea poritis sp. nov., isolated from scleractinian coral Porites lutea.</title>
        <authorList>
            <person name="Zhang G."/>
            <person name="Wei Q."/>
            <person name="Cai L."/>
        </authorList>
    </citation>
    <scope>NUCLEOTIDE SEQUENCE</scope>
    <source>
        <strain evidence="1">E7-10</strain>
    </source>
</reference>
<gene>
    <name evidence="1" type="ORF">OOZ53_11190</name>
</gene>